<protein>
    <recommendedName>
        <fullName evidence="5">Protein FAM89A</fullName>
    </recommendedName>
</protein>
<feature type="region of interest" description="Disordered" evidence="2">
    <location>
        <begin position="1"/>
        <end position="72"/>
    </location>
</feature>
<evidence type="ECO:0008006" key="5">
    <source>
        <dbReference type="Google" id="ProtNLM"/>
    </source>
</evidence>
<gene>
    <name evidence="4" type="primary">LOC105431345</name>
</gene>
<dbReference type="Pfam" id="PF14854">
    <property type="entry name" value="LURAP"/>
    <property type="match status" value="1"/>
</dbReference>
<feature type="compositionally biased region" description="Low complexity" evidence="2">
    <location>
        <begin position="288"/>
        <end position="302"/>
    </location>
</feature>
<name>A0A6I9XEZ7_9HYME</name>
<organism evidence="3 4">
    <name type="scientific">Pogonomyrmex barbatus</name>
    <name type="common">red harvester ant</name>
    <dbReference type="NCBI Taxonomy" id="144034"/>
    <lineage>
        <taxon>Eukaryota</taxon>
        <taxon>Metazoa</taxon>
        <taxon>Ecdysozoa</taxon>
        <taxon>Arthropoda</taxon>
        <taxon>Hexapoda</taxon>
        <taxon>Insecta</taxon>
        <taxon>Pterygota</taxon>
        <taxon>Neoptera</taxon>
        <taxon>Endopterygota</taxon>
        <taxon>Hymenoptera</taxon>
        <taxon>Apocrita</taxon>
        <taxon>Aculeata</taxon>
        <taxon>Formicoidea</taxon>
        <taxon>Formicidae</taxon>
        <taxon>Myrmicinae</taxon>
        <taxon>Pogonomyrmex</taxon>
    </lineage>
</organism>
<dbReference type="InterPro" id="IPR039499">
    <property type="entry name" value="LURA1/LRA25"/>
</dbReference>
<feature type="region of interest" description="Disordered" evidence="2">
    <location>
        <begin position="428"/>
        <end position="486"/>
    </location>
</feature>
<accession>A0A6I9XEZ7</accession>
<dbReference type="PANTHER" id="PTHR46949">
    <property type="entry name" value="LEUCINE REPEAT ADAPTER PROTEIN 25"/>
    <property type="match status" value="1"/>
</dbReference>
<reference evidence="4" key="1">
    <citation type="submission" date="2025-08" db="UniProtKB">
        <authorList>
            <consortium name="RefSeq"/>
        </authorList>
    </citation>
    <scope>IDENTIFICATION</scope>
</reference>
<comment type="similarity">
    <text evidence="1">Belongs to the FAM89 family.</text>
</comment>
<keyword evidence="3" id="KW-1185">Reference proteome</keyword>
<dbReference type="KEGG" id="pbar:105431345"/>
<feature type="compositionally biased region" description="Pro residues" evidence="2">
    <location>
        <begin position="9"/>
        <end position="18"/>
    </location>
</feature>
<evidence type="ECO:0000313" key="3">
    <source>
        <dbReference type="Proteomes" id="UP000504615"/>
    </source>
</evidence>
<dbReference type="OrthoDB" id="1681166at2759"/>
<feature type="region of interest" description="Disordered" evidence="2">
    <location>
        <begin position="90"/>
        <end position="141"/>
    </location>
</feature>
<feature type="compositionally biased region" description="Acidic residues" evidence="2">
    <location>
        <begin position="352"/>
        <end position="361"/>
    </location>
</feature>
<dbReference type="RefSeq" id="XP_011643776.1">
    <property type="nucleotide sequence ID" value="XM_011645474.1"/>
</dbReference>
<feature type="compositionally biased region" description="Basic and acidic residues" evidence="2">
    <location>
        <begin position="90"/>
        <end position="129"/>
    </location>
</feature>
<evidence type="ECO:0000256" key="2">
    <source>
        <dbReference type="SAM" id="MobiDB-lite"/>
    </source>
</evidence>
<evidence type="ECO:0000256" key="1">
    <source>
        <dbReference type="ARBA" id="ARBA00038125"/>
    </source>
</evidence>
<feature type="region of interest" description="Disordered" evidence="2">
    <location>
        <begin position="528"/>
        <end position="593"/>
    </location>
</feature>
<evidence type="ECO:0000313" key="4">
    <source>
        <dbReference type="RefSeq" id="XP_011643776.1"/>
    </source>
</evidence>
<feature type="compositionally biased region" description="Pro residues" evidence="2">
    <location>
        <begin position="32"/>
        <end position="46"/>
    </location>
</feature>
<feature type="region of interest" description="Disordered" evidence="2">
    <location>
        <begin position="206"/>
        <end position="331"/>
    </location>
</feature>
<feature type="compositionally biased region" description="Low complexity" evidence="2">
    <location>
        <begin position="458"/>
        <end position="477"/>
    </location>
</feature>
<feature type="compositionally biased region" description="Low complexity" evidence="2">
    <location>
        <begin position="53"/>
        <end position="68"/>
    </location>
</feature>
<dbReference type="AlphaFoldDB" id="A0A6I9XEZ7"/>
<feature type="region of interest" description="Disordered" evidence="2">
    <location>
        <begin position="345"/>
        <end position="365"/>
    </location>
</feature>
<feature type="compositionally biased region" description="Low complexity" evidence="2">
    <location>
        <begin position="319"/>
        <end position="331"/>
    </location>
</feature>
<sequence length="593" mass="65997">MQLATSQRPHPPPVPPRPSRQVVAEALKRSPRPPCPTRQAPPPPNTKPWRSDQQVQVQQQQQQQQQQQLDATGGRTIVYESLKECAKDENVFNDKNQRDRKQARESDRNVEDNRLQNRDKVITSHDQHQRSGVGSEKIYPTGNVPVNIVRKRNSLTEDQRPQRRLEIRRNSRGKELTGLLNHRERCKDSFNKNQQKENNIVISTEKFEPAATTTTTTTTSTTTTTTKPSVVRTVNVSLDDDSRASSSSPDSAGGPVTLSHAEKCNGNLERADGHDTRPTPTCRSCPGSEQQSQQQQQQQQQEAFVTSGKAAGNGGVKTVSSIERSTSVSSVDRAATTVLVVDEPERKIAPSDQEDSNDNDSDNNIHRQDWLEAGVRYSSTQITLHGDEGDDEIVDRNRVNGYDHREEERITDLDFISIQERIAMSSLQGLPPLPRSLSGFNLSGGRSENGEPPPPPTRSSSKSQRSGKTSQQSSSSRPSPPARQLTTLDTQLAVLRREMFGLRQLDLSLLSQLWSLNESIQEFRQLLQEQEDRAPSPSPSSEEGDDTSYGVHPPPPPRRPAPTLHHHRPPRPPRPPRPSASDESPSSEEYGAV</sequence>
<dbReference type="GeneID" id="105431345"/>
<dbReference type="Proteomes" id="UP000504615">
    <property type="component" value="Unplaced"/>
</dbReference>
<feature type="compositionally biased region" description="Low complexity" evidence="2">
    <location>
        <begin position="212"/>
        <end position="226"/>
    </location>
</feature>
<proteinExistence type="inferred from homology"/>
<dbReference type="PANTHER" id="PTHR46949:SF1">
    <property type="entry name" value="AT07979P2"/>
    <property type="match status" value="1"/>
</dbReference>